<reference evidence="2" key="1">
    <citation type="journal article" date="2019" name="Int. J. Syst. Evol. Microbiol.">
        <title>The Global Catalogue of Microorganisms (GCM) 10K type strain sequencing project: providing services to taxonomists for standard genome sequencing and annotation.</title>
        <authorList>
            <consortium name="The Broad Institute Genomics Platform"/>
            <consortium name="The Broad Institute Genome Sequencing Center for Infectious Disease"/>
            <person name="Wu L."/>
            <person name="Ma J."/>
        </authorList>
    </citation>
    <scope>NUCLEOTIDE SEQUENCE [LARGE SCALE GENOMIC DNA]</scope>
    <source>
        <strain evidence="2">KCTC 22814</strain>
    </source>
</reference>
<dbReference type="RefSeq" id="WP_320185459.1">
    <property type="nucleotide sequence ID" value="NZ_CP138332.1"/>
</dbReference>
<accession>A0ABW6BNR1</accession>
<evidence type="ECO:0000313" key="2">
    <source>
        <dbReference type="Proteomes" id="UP001597525"/>
    </source>
</evidence>
<dbReference type="EMBL" id="JBHUPB010000014">
    <property type="protein sequence ID" value="MFD2969626.1"/>
    <property type="molecule type" value="Genomic_DNA"/>
</dbReference>
<name>A0ABW6BNR1_9SPHI</name>
<keyword evidence="2" id="KW-1185">Reference proteome</keyword>
<dbReference type="Proteomes" id="UP001597525">
    <property type="component" value="Unassembled WGS sequence"/>
</dbReference>
<comment type="caution">
    <text evidence="1">The sequence shown here is derived from an EMBL/GenBank/DDBJ whole genome shotgun (WGS) entry which is preliminary data.</text>
</comment>
<gene>
    <name evidence="1" type="ORF">ACFS7Y_19685</name>
</gene>
<organism evidence="1 2">
    <name type="scientific">Sphingobacterium bambusae</name>
    <dbReference type="NCBI Taxonomy" id="662858"/>
    <lineage>
        <taxon>Bacteria</taxon>
        <taxon>Pseudomonadati</taxon>
        <taxon>Bacteroidota</taxon>
        <taxon>Sphingobacteriia</taxon>
        <taxon>Sphingobacteriales</taxon>
        <taxon>Sphingobacteriaceae</taxon>
        <taxon>Sphingobacterium</taxon>
    </lineage>
</organism>
<evidence type="ECO:0008006" key="3">
    <source>
        <dbReference type="Google" id="ProtNLM"/>
    </source>
</evidence>
<protein>
    <recommendedName>
        <fullName evidence="3">GLPGLI family protein</fullName>
    </recommendedName>
</protein>
<evidence type="ECO:0000313" key="1">
    <source>
        <dbReference type="EMBL" id="MFD2969626.1"/>
    </source>
</evidence>
<sequence>MKALILLILSGITLTVNAQKLKILSGDVVSLRGQTSLILKMDYSEMKFYNENIDEKTYLDRRQKEISSNKGEEESKLWLEDWEYYEKTSFPKKFIDSWSKNSTLAVEEDGSAPYTLVVKTVWIYPGWFAAVMKQPAKVSTLLKIVETANPSQVVLEIESTKAPGDISFVGVPNNNDRMAEGYAKTAKSVAKMIGRKL</sequence>
<proteinExistence type="predicted"/>